<dbReference type="GO" id="GO:0003723">
    <property type="term" value="F:RNA binding"/>
    <property type="evidence" value="ECO:0007669"/>
    <property type="project" value="InterPro"/>
</dbReference>
<keyword evidence="3" id="KW-0472">Membrane</keyword>
<protein>
    <submittedName>
        <fullName evidence="4">Uncharacterized protein</fullName>
    </submittedName>
</protein>
<keyword evidence="3" id="KW-0812">Transmembrane</keyword>
<dbReference type="EMBL" id="LIAE01009557">
    <property type="protein sequence ID" value="PAV69281.1"/>
    <property type="molecule type" value="Genomic_DNA"/>
</dbReference>
<accession>A0A2A2K5V4</accession>
<sequence length="354" mass="39314">MIKPPSIARFEQFYWASVILGLINTALNWKTSQALIAANPVLAGASWIVPVTQVIGLIIAVLLWFFIVRRPSVVAKWIQVVFAALGAFGIASALFMLAMGRVPVTIQVVLGLVANILYIAAAVMLFKPDAKEWLGEGRDPDDIEAPRIDRPRPDLADARQPQRLLPIGGYTLAITWAPQFCHEHARDASARFQCGSGNRFGFTLHGLWPDGVGKDWPQYCQATPLLSREVIQQNICSTPSAQLLQHEWSKHGTCMSGYTPERYFAQSTGLYAKLRYPDMNALSRRPMTAGKLAQAVADANPGLTADMMRITANRRGWLDEIWLCLDKTFRYQRCPAHQGGLAPNASVKIWRGMR</sequence>
<dbReference type="Pfam" id="PF00445">
    <property type="entry name" value="Ribonuclease_T2"/>
    <property type="match status" value="1"/>
</dbReference>
<dbReference type="CDD" id="cd01062">
    <property type="entry name" value="RNase_T2_prok"/>
    <property type="match status" value="1"/>
</dbReference>
<evidence type="ECO:0000256" key="1">
    <source>
        <dbReference type="ARBA" id="ARBA00007469"/>
    </source>
</evidence>
<feature type="transmembrane region" description="Helical" evidence="3">
    <location>
        <begin position="104"/>
        <end position="126"/>
    </location>
</feature>
<keyword evidence="3" id="KW-1133">Transmembrane helix</keyword>
<dbReference type="Gene3D" id="3.90.730.10">
    <property type="entry name" value="Ribonuclease T2-like"/>
    <property type="match status" value="1"/>
</dbReference>
<dbReference type="PANTHER" id="PTHR11240:SF22">
    <property type="entry name" value="RIBONUCLEASE T2"/>
    <property type="match status" value="1"/>
</dbReference>
<dbReference type="GO" id="GO:0033897">
    <property type="term" value="F:ribonuclease T2 activity"/>
    <property type="evidence" value="ECO:0007669"/>
    <property type="project" value="InterPro"/>
</dbReference>
<dbReference type="Proteomes" id="UP000218231">
    <property type="component" value="Unassembled WGS sequence"/>
</dbReference>
<dbReference type="InterPro" id="IPR036430">
    <property type="entry name" value="RNase_T2-like_sf"/>
</dbReference>
<gene>
    <name evidence="4" type="ORF">WR25_22070</name>
</gene>
<evidence type="ECO:0000256" key="3">
    <source>
        <dbReference type="SAM" id="Phobius"/>
    </source>
</evidence>
<feature type="transmembrane region" description="Helical" evidence="3">
    <location>
        <begin position="41"/>
        <end position="68"/>
    </location>
</feature>
<feature type="transmembrane region" description="Helical" evidence="3">
    <location>
        <begin position="80"/>
        <end position="98"/>
    </location>
</feature>
<comment type="similarity">
    <text evidence="1 2">Belongs to the RNase T2 family.</text>
</comment>
<comment type="caution">
    <text evidence="4">The sequence shown here is derived from an EMBL/GenBank/DDBJ whole genome shotgun (WGS) entry which is preliminary data.</text>
</comment>
<dbReference type="PANTHER" id="PTHR11240">
    <property type="entry name" value="RIBONUCLEASE T2"/>
    <property type="match status" value="1"/>
</dbReference>
<keyword evidence="5" id="KW-1185">Reference proteome</keyword>
<evidence type="ECO:0000313" key="5">
    <source>
        <dbReference type="Proteomes" id="UP000218231"/>
    </source>
</evidence>
<dbReference type="GO" id="GO:0006401">
    <property type="term" value="P:RNA catabolic process"/>
    <property type="evidence" value="ECO:0007669"/>
    <property type="project" value="UniProtKB-ARBA"/>
</dbReference>
<reference evidence="4 5" key="1">
    <citation type="journal article" date="2017" name="Curr. Biol.">
        <title>Genome architecture and evolution of a unichromosomal asexual nematode.</title>
        <authorList>
            <person name="Fradin H."/>
            <person name="Zegar C."/>
            <person name="Gutwein M."/>
            <person name="Lucas J."/>
            <person name="Kovtun M."/>
            <person name="Corcoran D."/>
            <person name="Baugh L.R."/>
            <person name="Kiontke K."/>
            <person name="Gunsalus K."/>
            <person name="Fitch D.H."/>
            <person name="Piano F."/>
        </authorList>
    </citation>
    <scope>NUCLEOTIDE SEQUENCE [LARGE SCALE GENOMIC DNA]</scope>
    <source>
        <strain evidence="4">PF1309</strain>
    </source>
</reference>
<dbReference type="PROSITE" id="PS00531">
    <property type="entry name" value="RNASE_T2_2"/>
    <property type="match status" value="1"/>
</dbReference>
<evidence type="ECO:0000256" key="2">
    <source>
        <dbReference type="RuleBase" id="RU004328"/>
    </source>
</evidence>
<evidence type="ECO:0000313" key="4">
    <source>
        <dbReference type="EMBL" id="PAV69281.1"/>
    </source>
</evidence>
<dbReference type="InterPro" id="IPR033130">
    <property type="entry name" value="RNase_T2_His_AS_2"/>
</dbReference>
<organism evidence="4 5">
    <name type="scientific">Diploscapter pachys</name>
    <dbReference type="NCBI Taxonomy" id="2018661"/>
    <lineage>
        <taxon>Eukaryota</taxon>
        <taxon>Metazoa</taxon>
        <taxon>Ecdysozoa</taxon>
        <taxon>Nematoda</taxon>
        <taxon>Chromadorea</taxon>
        <taxon>Rhabditida</taxon>
        <taxon>Rhabditina</taxon>
        <taxon>Rhabditomorpha</taxon>
        <taxon>Rhabditoidea</taxon>
        <taxon>Rhabditidae</taxon>
        <taxon>Diploscapter</taxon>
    </lineage>
</organism>
<dbReference type="SUPFAM" id="SSF55895">
    <property type="entry name" value="Ribonuclease Rh-like"/>
    <property type="match status" value="1"/>
</dbReference>
<proteinExistence type="inferred from homology"/>
<feature type="transmembrane region" description="Helical" evidence="3">
    <location>
        <begin position="12"/>
        <end position="29"/>
    </location>
</feature>
<dbReference type="OrthoDB" id="435754at2759"/>
<dbReference type="InterPro" id="IPR018188">
    <property type="entry name" value="RNase_T2_His_AS_1"/>
</dbReference>
<dbReference type="AlphaFoldDB" id="A0A2A2K5V4"/>
<dbReference type="PROSITE" id="PS00530">
    <property type="entry name" value="RNASE_T2_1"/>
    <property type="match status" value="1"/>
</dbReference>
<dbReference type="InterPro" id="IPR039378">
    <property type="entry name" value="RNase_T2_prok"/>
</dbReference>
<name>A0A2A2K5V4_9BILA</name>
<dbReference type="InterPro" id="IPR001568">
    <property type="entry name" value="RNase_T2-like"/>
</dbReference>